<evidence type="ECO:0000259" key="4">
    <source>
        <dbReference type="PROSITE" id="PS50198"/>
    </source>
</evidence>
<name>A0AAX2J157_KINKI</name>
<dbReference type="Gene3D" id="3.10.50.40">
    <property type="match status" value="1"/>
</dbReference>
<accession>A0AAX2J157</accession>
<dbReference type="InterPro" id="IPR027304">
    <property type="entry name" value="Trigger_fact/SurA_dom_sf"/>
</dbReference>
<dbReference type="EMBL" id="LS483426">
    <property type="protein sequence ID" value="SQH24063.1"/>
    <property type="molecule type" value="Genomic_DNA"/>
</dbReference>
<dbReference type="Proteomes" id="UP000248598">
    <property type="component" value="Chromosome 1"/>
</dbReference>
<dbReference type="InterPro" id="IPR000297">
    <property type="entry name" value="PPIase_PpiC"/>
</dbReference>
<dbReference type="PROSITE" id="PS50198">
    <property type="entry name" value="PPIC_PPIASE_2"/>
    <property type="match status" value="1"/>
</dbReference>
<protein>
    <submittedName>
        <fullName evidence="5">Peptidyl-prolyl cis-trans isomerase SurA</fullName>
    </submittedName>
</protein>
<evidence type="ECO:0000313" key="6">
    <source>
        <dbReference type="Proteomes" id="UP000248598"/>
    </source>
</evidence>
<dbReference type="Pfam" id="PF13624">
    <property type="entry name" value="SurA_N_3"/>
    <property type="match status" value="1"/>
</dbReference>
<dbReference type="PANTHER" id="PTHR47637">
    <property type="entry name" value="CHAPERONE SURA"/>
    <property type="match status" value="1"/>
</dbReference>
<keyword evidence="2 5" id="KW-0413">Isomerase</keyword>
<organism evidence="5 6">
    <name type="scientific">Kingella kingae</name>
    <dbReference type="NCBI Taxonomy" id="504"/>
    <lineage>
        <taxon>Bacteria</taxon>
        <taxon>Pseudomonadati</taxon>
        <taxon>Pseudomonadota</taxon>
        <taxon>Betaproteobacteria</taxon>
        <taxon>Neisseriales</taxon>
        <taxon>Neisseriaceae</taxon>
        <taxon>Kingella</taxon>
    </lineage>
</organism>
<dbReference type="SUPFAM" id="SSF54534">
    <property type="entry name" value="FKBP-like"/>
    <property type="match status" value="1"/>
</dbReference>
<feature type="signal peptide" evidence="3">
    <location>
        <begin position="1"/>
        <end position="22"/>
    </location>
</feature>
<feature type="chain" id="PRO_5043331973" evidence="3">
    <location>
        <begin position="23"/>
        <end position="318"/>
    </location>
</feature>
<keyword evidence="2" id="KW-0697">Rotamase</keyword>
<dbReference type="GeneID" id="93261537"/>
<dbReference type="Gene3D" id="1.10.4030.10">
    <property type="entry name" value="Porin chaperone SurA, peptide-binding domain"/>
    <property type="match status" value="1"/>
</dbReference>
<dbReference type="SUPFAM" id="SSF109998">
    <property type="entry name" value="Triger factor/SurA peptide-binding domain-like"/>
    <property type="match status" value="1"/>
</dbReference>
<dbReference type="InterPro" id="IPR046357">
    <property type="entry name" value="PPIase_dom_sf"/>
</dbReference>
<dbReference type="GO" id="GO:0003755">
    <property type="term" value="F:peptidyl-prolyl cis-trans isomerase activity"/>
    <property type="evidence" value="ECO:0007669"/>
    <property type="project" value="UniProtKB-KW"/>
</dbReference>
<reference evidence="5 6" key="1">
    <citation type="submission" date="2018-06" db="EMBL/GenBank/DDBJ databases">
        <authorList>
            <consortium name="Pathogen Informatics"/>
            <person name="Doyle S."/>
        </authorList>
    </citation>
    <scope>NUCLEOTIDE SEQUENCE [LARGE SCALE GENOMIC DNA]</scope>
    <source>
        <strain evidence="5 6">NCTC10529</strain>
    </source>
</reference>
<dbReference type="Pfam" id="PF00639">
    <property type="entry name" value="Rotamase"/>
    <property type="match status" value="1"/>
</dbReference>
<dbReference type="PANTHER" id="PTHR47637:SF1">
    <property type="entry name" value="CHAPERONE SURA"/>
    <property type="match status" value="1"/>
</dbReference>
<dbReference type="RefSeq" id="WP_003788270.1">
    <property type="nucleotide sequence ID" value="NZ_CP091518.1"/>
</dbReference>
<evidence type="ECO:0000313" key="5">
    <source>
        <dbReference type="EMBL" id="SQH24063.1"/>
    </source>
</evidence>
<dbReference type="InterPro" id="IPR050280">
    <property type="entry name" value="OMP_Chaperone_SurA"/>
</dbReference>
<feature type="domain" description="PpiC" evidence="4">
    <location>
        <begin position="176"/>
        <end position="274"/>
    </location>
</feature>
<gene>
    <name evidence="5" type="ORF">NCTC10529_00212</name>
</gene>
<evidence type="ECO:0000256" key="1">
    <source>
        <dbReference type="ARBA" id="ARBA00022729"/>
    </source>
</evidence>
<dbReference type="AlphaFoldDB" id="A0AAX2J157"/>
<keyword evidence="1 3" id="KW-0732">Signal</keyword>
<proteinExistence type="predicted"/>
<evidence type="ECO:0000256" key="3">
    <source>
        <dbReference type="SAM" id="SignalP"/>
    </source>
</evidence>
<sequence>MTNIRTLAAAIMLGLGIQAACAADIKPLNSVLMEVNSSIITYGDVSRTVRELKSRPTNKDIPEAQLVQAAKMQLVERSLLADAARQQQLRVPEAGIDEELQRRAAQDKTTVAALYAKAASVGYTKESYRLEVAKDLLIAHMLSNLNSDINITEAQIQEYAVNAQKTGQALPAAEPYTVYTIRRILLRATSQADVPAVGNRIQQIATAIAQGTDFASIARRYSQEAQAANGGLHDNITDYMLPENVEPFLHTLKVGEVSAPRNAGTTWQMIELVGSRTETDPYKMQAEAIRRLLVRQAQQRNQEAFIGQLQQSAVVREY</sequence>
<evidence type="ECO:0000256" key="2">
    <source>
        <dbReference type="PROSITE-ProRule" id="PRU00278"/>
    </source>
</evidence>